<feature type="transmembrane region" description="Helical" evidence="13">
    <location>
        <begin position="270"/>
        <end position="290"/>
    </location>
</feature>
<accession>A0A667XCZ3</accession>
<dbReference type="FunCoup" id="A0A667XCZ3">
    <property type="interactions" value="107"/>
</dbReference>
<feature type="transmembrane region" description="Helical" evidence="13">
    <location>
        <begin position="100"/>
        <end position="118"/>
    </location>
</feature>
<dbReference type="InterPro" id="IPR000276">
    <property type="entry name" value="GPCR_Rhodpsn"/>
</dbReference>
<keyword evidence="2" id="KW-1003">Cell membrane</keyword>
<keyword evidence="10" id="KW-0675">Receptor</keyword>
<dbReference type="SUPFAM" id="SSF81321">
    <property type="entry name" value="Family A G protein-coupled receptor-like"/>
    <property type="match status" value="1"/>
</dbReference>
<evidence type="ECO:0000313" key="15">
    <source>
        <dbReference type="Ensembl" id="ENSMMDP00005010369.1"/>
    </source>
</evidence>
<dbReference type="Ensembl" id="ENSMMDT00005010680.1">
    <property type="protein sequence ID" value="ENSMMDP00005010369.1"/>
    <property type="gene ID" value="ENSMMDG00005005597.1"/>
</dbReference>
<organism evidence="15 16">
    <name type="scientific">Myripristis murdjan</name>
    <name type="common">pinecone soldierfish</name>
    <dbReference type="NCBI Taxonomy" id="586833"/>
    <lineage>
        <taxon>Eukaryota</taxon>
        <taxon>Metazoa</taxon>
        <taxon>Chordata</taxon>
        <taxon>Craniata</taxon>
        <taxon>Vertebrata</taxon>
        <taxon>Euteleostomi</taxon>
        <taxon>Actinopterygii</taxon>
        <taxon>Neopterygii</taxon>
        <taxon>Teleostei</taxon>
        <taxon>Neoteleostei</taxon>
        <taxon>Acanthomorphata</taxon>
        <taxon>Holocentriformes</taxon>
        <taxon>Holocentridae</taxon>
        <taxon>Myripristis</taxon>
    </lineage>
</organism>
<dbReference type="InParanoid" id="A0A667XCZ3"/>
<keyword evidence="12" id="KW-0807">Transducer</keyword>
<evidence type="ECO:0000256" key="4">
    <source>
        <dbReference type="ARBA" id="ARBA00022692"/>
    </source>
</evidence>
<dbReference type="GO" id="GO:0005549">
    <property type="term" value="F:odorant binding"/>
    <property type="evidence" value="ECO:0007669"/>
    <property type="project" value="TreeGrafter"/>
</dbReference>
<evidence type="ECO:0000256" key="13">
    <source>
        <dbReference type="SAM" id="Phobius"/>
    </source>
</evidence>
<evidence type="ECO:0000256" key="12">
    <source>
        <dbReference type="ARBA" id="ARBA00023224"/>
    </source>
</evidence>
<dbReference type="Pfam" id="PF13853">
    <property type="entry name" value="7tm_4"/>
    <property type="match status" value="1"/>
</dbReference>
<evidence type="ECO:0000256" key="11">
    <source>
        <dbReference type="ARBA" id="ARBA00023180"/>
    </source>
</evidence>
<comment type="subcellular location">
    <subcellularLocation>
        <location evidence="1">Cell membrane</location>
        <topology evidence="1">Multi-pass membrane protein</topology>
    </subcellularLocation>
</comment>
<evidence type="ECO:0000256" key="2">
    <source>
        <dbReference type="ARBA" id="ARBA00022475"/>
    </source>
</evidence>
<dbReference type="GeneTree" id="ENSGT00940000167612"/>
<evidence type="ECO:0000256" key="3">
    <source>
        <dbReference type="ARBA" id="ARBA00022606"/>
    </source>
</evidence>
<evidence type="ECO:0000256" key="6">
    <source>
        <dbReference type="ARBA" id="ARBA00022989"/>
    </source>
</evidence>
<evidence type="ECO:0000256" key="10">
    <source>
        <dbReference type="ARBA" id="ARBA00023170"/>
    </source>
</evidence>
<sequence length="324" mass="36416">MNNTISAVTITYTVYGPPGPSNQAFFLFLFVVYLSILCVNLFLVLVIWVEESLHRPMYILLVSLAINGVIGSSSVCPKIMEFLLVDKQESSLGGCLTQVFFSNFYGCCVYAVLALMAYDRYVSICKPLQYHSIMTPSRLRWLLVAAYLVPSSSLAVQVYLTSRIRLCKHTVEKLLCDNLAIVNLSCEKSILVNVYGLFLITCLIAVPFLLVVLSYIHILTVSLKMSKESQKRALRTCTPHLITFINFSTTSFFAVIYNRVSLDLPQAVNVFMSMSFVVFPPLLHPIIYGIKTQEIQMFKMQQQKIVTVKISTIKVSPATKGHET</sequence>
<keyword evidence="7" id="KW-0297">G-protein coupled receptor</keyword>
<keyword evidence="5" id="KW-0552">Olfaction</keyword>
<dbReference type="InterPro" id="IPR000725">
    <property type="entry name" value="Olfact_rcpt"/>
</dbReference>
<protein>
    <submittedName>
        <fullName evidence="15">Odorant receptor, family 60, subfamily A, member 1</fullName>
    </submittedName>
</protein>
<dbReference type="InterPro" id="IPR052921">
    <property type="entry name" value="GPCR1_Superfamily_Member"/>
</dbReference>
<dbReference type="Gene3D" id="1.20.1070.10">
    <property type="entry name" value="Rhodopsin 7-helix transmembrane proteins"/>
    <property type="match status" value="1"/>
</dbReference>
<evidence type="ECO:0000256" key="8">
    <source>
        <dbReference type="ARBA" id="ARBA00023136"/>
    </source>
</evidence>
<feature type="transmembrane region" description="Helical" evidence="13">
    <location>
        <begin position="58"/>
        <end position="80"/>
    </location>
</feature>
<name>A0A667XCZ3_9TELE</name>
<feature type="transmembrane region" description="Helical" evidence="13">
    <location>
        <begin position="139"/>
        <end position="160"/>
    </location>
</feature>
<dbReference type="PROSITE" id="PS50262">
    <property type="entry name" value="G_PROTEIN_RECEP_F1_2"/>
    <property type="match status" value="1"/>
</dbReference>
<dbReference type="PANTHER" id="PTHR26451">
    <property type="entry name" value="G_PROTEIN_RECEP_F1_2 DOMAIN-CONTAINING PROTEIN"/>
    <property type="match status" value="1"/>
</dbReference>
<feature type="transmembrane region" description="Helical" evidence="13">
    <location>
        <begin position="194"/>
        <end position="216"/>
    </location>
</feature>
<feature type="transmembrane region" description="Helical" evidence="13">
    <location>
        <begin position="24"/>
        <end position="49"/>
    </location>
</feature>
<evidence type="ECO:0000256" key="5">
    <source>
        <dbReference type="ARBA" id="ARBA00022725"/>
    </source>
</evidence>
<evidence type="ECO:0000256" key="7">
    <source>
        <dbReference type="ARBA" id="ARBA00023040"/>
    </source>
</evidence>
<dbReference type="PRINTS" id="PR00237">
    <property type="entry name" value="GPCRRHODOPSN"/>
</dbReference>
<keyword evidence="16" id="KW-1185">Reference proteome</keyword>
<feature type="transmembrane region" description="Helical" evidence="13">
    <location>
        <begin position="237"/>
        <end position="258"/>
    </location>
</feature>
<dbReference type="GO" id="GO:0004984">
    <property type="term" value="F:olfactory receptor activity"/>
    <property type="evidence" value="ECO:0007669"/>
    <property type="project" value="InterPro"/>
</dbReference>
<keyword evidence="8 13" id="KW-0472">Membrane</keyword>
<dbReference type="AlphaFoldDB" id="A0A667XCZ3"/>
<dbReference type="PRINTS" id="PR00245">
    <property type="entry name" value="OLFACTORYR"/>
</dbReference>
<evidence type="ECO:0000259" key="14">
    <source>
        <dbReference type="PROSITE" id="PS50262"/>
    </source>
</evidence>
<proteinExistence type="predicted"/>
<keyword evidence="6 13" id="KW-1133">Transmembrane helix</keyword>
<keyword evidence="9" id="KW-1015">Disulfide bond</keyword>
<reference evidence="15" key="1">
    <citation type="submission" date="2019-06" db="EMBL/GenBank/DDBJ databases">
        <authorList>
            <consortium name="Wellcome Sanger Institute Data Sharing"/>
        </authorList>
    </citation>
    <scope>NUCLEOTIDE SEQUENCE [LARGE SCALE GENOMIC DNA]</scope>
</reference>
<reference evidence="15" key="3">
    <citation type="submission" date="2025-09" db="UniProtKB">
        <authorList>
            <consortium name="Ensembl"/>
        </authorList>
    </citation>
    <scope>IDENTIFICATION</scope>
</reference>
<keyword evidence="11" id="KW-0325">Glycoprotein</keyword>
<dbReference type="FunFam" id="1.20.1070.10:FF:000024">
    <property type="entry name" value="Olfactory receptor"/>
    <property type="match status" value="1"/>
</dbReference>
<keyword evidence="4 13" id="KW-0812">Transmembrane</keyword>
<evidence type="ECO:0000256" key="1">
    <source>
        <dbReference type="ARBA" id="ARBA00004651"/>
    </source>
</evidence>
<gene>
    <name evidence="15" type="primary">LOC115369799</name>
</gene>
<evidence type="ECO:0000313" key="16">
    <source>
        <dbReference type="Proteomes" id="UP000472263"/>
    </source>
</evidence>
<dbReference type="PANTHER" id="PTHR26451:SF345">
    <property type="entry name" value="OLFACTORY RECEPTOR"/>
    <property type="match status" value="1"/>
</dbReference>
<evidence type="ECO:0000256" key="9">
    <source>
        <dbReference type="ARBA" id="ARBA00023157"/>
    </source>
</evidence>
<feature type="domain" description="G-protein coupled receptors family 1 profile" evidence="14">
    <location>
        <begin position="39"/>
        <end position="288"/>
    </location>
</feature>
<reference evidence="15" key="2">
    <citation type="submission" date="2025-08" db="UniProtKB">
        <authorList>
            <consortium name="Ensembl"/>
        </authorList>
    </citation>
    <scope>IDENTIFICATION</scope>
</reference>
<dbReference type="InterPro" id="IPR017452">
    <property type="entry name" value="GPCR_Rhodpsn_7TM"/>
</dbReference>
<dbReference type="GO" id="GO:0005886">
    <property type="term" value="C:plasma membrane"/>
    <property type="evidence" value="ECO:0007669"/>
    <property type="project" value="UniProtKB-SubCell"/>
</dbReference>
<dbReference type="Proteomes" id="UP000472263">
    <property type="component" value="Chromosome 13"/>
</dbReference>
<keyword evidence="3" id="KW-0716">Sensory transduction</keyword>
<dbReference type="GO" id="GO:0004930">
    <property type="term" value="F:G protein-coupled receptor activity"/>
    <property type="evidence" value="ECO:0007669"/>
    <property type="project" value="UniProtKB-KW"/>
</dbReference>